<protein>
    <submittedName>
        <fullName evidence="1">Uncharacterized protein</fullName>
    </submittedName>
</protein>
<dbReference type="EMBL" id="AACS02000002">
    <property type="protein sequence ID" value="EAU81915.2"/>
    <property type="molecule type" value="Genomic_DNA"/>
</dbReference>
<keyword evidence="2" id="KW-1185">Reference proteome</keyword>
<comment type="caution">
    <text evidence="1">The sequence shown here is derived from an EMBL/GenBank/DDBJ whole genome shotgun (WGS) entry which is preliminary data.</text>
</comment>
<dbReference type="OMA" id="CHLEINR"/>
<accession>A8PA93</accession>
<evidence type="ECO:0000313" key="2">
    <source>
        <dbReference type="Proteomes" id="UP000001861"/>
    </source>
</evidence>
<evidence type="ECO:0000313" key="1">
    <source>
        <dbReference type="EMBL" id="EAU81915.2"/>
    </source>
</evidence>
<dbReference type="KEGG" id="cci:CC1G_06126"/>
<dbReference type="InParanoid" id="A8PA93"/>
<dbReference type="VEuPathDB" id="FungiDB:CC1G_06126"/>
<dbReference type="PANTHER" id="PTHR38926:SF5">
    <property type="entry name" value="F-BOX AND LEUCINE-RICH REPEAT PROTEIN 6"/>
    <property type="match status" value="1"/>
</dbReference>
<sequence length="522" mass="58698">MAQLTQSLDSYQHLPVVNRVPSELLGHIFWICSRWKYDPVLTNRLSWTQVCHRWRSVALNFPLLWNDIDLSHRQVNLTRQFLDLSRNTTIAINNRSSSNRISFPVHEVVSRGQTISHIDLQLNYVAVLELFSTLTSTSITHLSLKSPNFRDPSVPQCLQITLPNLRFLSLDRIPIAWHTASLNNLNHLSIKGLPKSRMASPSQLHRILLHSPHIEYVYIIGNQFPDTDETSTEVGGCGGDYDTANPPQFALRNLKEFSLAAPTRVISFITRCLAIPRAVELSFFVSGTSSDSVSSFSELEGPSWLEEDDSPGGPDWSHMTLRLDEGSFSLFPQSTRWDPEVVGWSPIYPQYQTTVTFPRLASKTKKQIPFLSMIDSVHSFVDPFLIRDLEVDLGAFEGTQESELYAYISRFQSLESISIVPTHYTPPVQCANSEALSILLDIISEAKATPSLMKLVIGKPSCPWYDCKNDLPALSLALRRRALMIGAKLPELLVYSCFGLEGTDSSHSLDDIRENVSVVIIN</sequence>
<organism evidence="1 2">
    <name type="scientific">Coprinopsis cinerea (strain Okayama-7 / 130 / ATCC MYA-4618 / FGSC 9003)</name>
    <name type="common">Inky cap fungus</name>
    <name type="synonym">Hormographiella aspergillata</name>
    <dbReference type="NCBI Taxonomy" id="240176"/>
    <lineage>
        <taxon>Eukaryota</taxon>
        <taxon>Fungi</taxon>
        <taxon>Dikarya</taxon>
        <taxon>Basidiomycota</taxon>
        <taxon>Agaricomycotina</taxon>
        <taxon>Agaricomycetes</taxon>
        <taxon>Agaricomycetidae</taxon>
        <taxon>Agaricales</taxon>
        <taxon>Agaricineae</taxon>
        <taxon>Psathyrellaceae</taxon>
        <taxon>Coprinopsis</taxon>
    </lineage>
</organism>
<gene>
    <name evidence="1" type="ORF">CC1G_06126</name>
</gene>
<dbReference type="SUPFAM" id="SSF52047">
    <property type="entry name" value="RNI-like"/>
    <property type="match status" value="1"/>
</dbReference>
<dbReference type="GeneID" id="6016559"/>
<dbReference type="Gene3D" id="3.80.10.10">
    <property type="entry name" value="Ribonuclease Inhibitor"/>
    <property type="match status" value="1"/>
</dbReference>
<dbReference type="AlphaFoldDB" id="A8PA93"/>
<dbReference type="Proteomes" id="UP000001861">
    <property type="component" value="Unassembled WGS sequence"/>
</dbReference>
<dbReference type="InterPro" id="IPR032675">
    <property type="entry name" value="LRR_dom_sf"/>
</dbReference>
<proteinExistence type="predicted"/>
<dbReference type="OrthoDB" id="3067986at2759"/>
<dbReference type="eggNOG" id="ENOG502QYCC">
    <property type="taxonomic scope" value="Eukaryota"/>
</dbReference>
<reference evidence="1 2" key="1">
    <citation type="journal article" date="2010" name="Proc. Natl. Acad. Sci. U.S.A.">
        <title>Insights into evolution of multicellular fungi from the assembled chromosomes of the mushroom Coprinopsis cinerea (Coprinus cinereus).</title>
        <authorList>
            <person name="Stajich J.E."/>
            <person name="Wilke S.K."/>
            <person name="Ahren D."/>
            <person name="Au C.H."/>
            <person name="Birren B.W."/>
            <person name="Borodovsky M."/>
            <person name="Burns C."/>
            <person name="Canback B."/>
            <person name="Casselton L.A."/>
            <person name="Cheng C.K."/>
            <person name="Deng J."/>
            <person name="Dietrich F.S."/>
            <person name="Fargo D.C."/>
            <person name="Farman M.L."/>
            <person name="Gathman A.C."/>
            <person name="Goldberg J."/>
            <person name="Guigo R."/>
            <person name="Hoegger P.J."/>
            <person name="Hooker J.B."/>
            <person name="Huggins A."/>
            <person name="James T.Y."/>
            <person name="Kamada T."/>
            <person name="Kilaru S."/>
            <person name="Kodira C."/>
            <person name="Kues U."/>
            <person name="Kupfer D."/>
            <person name="Kwan H.S."/>
            <person name="Lomsadze A."/>
            <person name="Li W."/>
            <person name="Lilly W.W."/>
            <person name="Ma L.J."/>
            <person name="Mackey A.J."/>
            <person name="Manning G."/>
            <person name="Martin F."/>
            <person name="Muraguchi H."/>
            <person name="Natvig D.O."/>
            <person name="Palmerini H."/>
            <person name="Ramesh M.A."/>
            <person name="Rehmeyer C.J."/>
            <person name="Roe B.A."/>
            <person name="Shenoy N."/>
            <person name="Stanke M."/>
            <person name="Ter-Hovhannisyan V."/>
            <person name="Tunlid A."/>
            <person name="Velagapudi R."/>
            <person name="Vision T.J."/>
            <person name="Zeng Q."/>
            <person name="Zolan M.E."/>
            <person name="Pukkila P.J."/>
        </authorList>
    </citation>
    <scope>NUCLEOTIDE SEQUENCE [LARGE SCALE GENOMIC DNA]</scope>
    <source>
        <strain evidence="2">Okayama-7 / 130 / ATCC MYA-4618 / FGSC 9003</strain>
    </source>
</reference>
<dbReference type="HOGENOM" id="CLU_540862_0_0_1"/>
<name>A8PA93_COPC7</name>
<dbReference type="RefSeq" id="XP_001839936.2">
    <property type="nucleotide sequence ID" value="XM_001839884.2"/>
</dbReference>
<dbReference type="PANTHER" id="PTHR38926">
    <property type="entry name" value="F-BOX DOMAIN CONTAINING PROTEIN, EXPRESSED"/>
    <property type="match status" value="1"/>
</dbReference>